<dbReference type="AlphaFoldDB" id="A0A941DVS4"/>
<sequence length="146" mass="16686">MRKTIQLVIILLVSVNIIGCSQSSKYDSKEAIKKGDVVYSGDNVYNLDIFLKFLDNIHSNKKDSIRITSYTNEGDPIFQDLNFDGNVINYSYDNRYDDYGGGDVGVKKDDCENIKKERKKDGKIEYFIVGCSKKPNDSYLLIRTDE</sequence>
<evidence type="ECO:0000313" key="2">
    <source>
        <dbReference type="Proteomes" id="UP000675284"/>
    </source>
</evidence>
<gene>
    <name evidence="1" type="ORF">KCX74_09810</name>
</gene>
<accession>A0A941DVS4</accession>
<dbReference type="EMBL" id="JAGSOT010000025">
    <property type="protein sequence ID" value="MBR7796331.1"/>
    <property type="molecule type" value="Genomic_DNA"/>
</dbReference>
<evidence type="ECO:0000313" key="1">
    <source>
        <dbReference type="EMBL" id="MBR7796331.1"/>
    </source>
</evidence>
<keyword evidence="2" id="KW-1185">Reference proteome</keyword>
<dbReference type="Proteomes" id="UP000675284">
    <property type="component" value="Unassembled WGS sequence"/>
</dbReference>
<organism evidence="1 2">
    <name type="scientific">Virgibacillus salarius</name>
    <dbReference type="NCBI Taxonomy" id="447199"/>
    <lineage>
        <taxon>Bacteria</taxon>
        <taxon>Bacillati</taxon>
        <taxon>Bacillota</taxon>
        <taxon>Bacilli</taxon>
        <taxon>Bacillales</taxon>
        <taxon>Bacillaceae</taxon>
        <taxon>Virgibacillus</taxon>
    </lineage>
</organism>
<dbReference type="RefSeq" id="WP_051388430.1">
    <property type="nucleotide sequence ID" value="NZ_BAAACY010000035.1"/>
</dbReference>
<reference evidence="1" key="1">
    <citation type="submission" date="2021-04" db="EMBL/GenBank/DDBJ databases">
        <title>Isolation and polyphasic classification of algal microorganism.</title>
        <authorList>
            <person name="Wang S."/>
        </authorList>
    </citation>
    <scope>NUCLEOTIDE SEQUENCE</scope>
    <source>
        <strain evidence="1">720a</strain>
    </source>
</reference>
<proteinExistence type="predicted"/>
<protein>
    <submittedName>
        <fullName evidence="1">DUF4362 domain-containing protein</fullName>
    </submittedName>
</protein>
<comment type="caution">
    <text evidence="1">The sequence shown here is derived from an EMBL/GenBank/DDBJ whole genome shotgun (WGS) entry which is preliminary data.</text>
</comment>
<dbReference type="InterPro" id="IPR025372">
    <property type="entry name" value="DUF4362"/>
</dbReference>
<dbReference type="Pfam" id="PF14275">
    <property type="entry name" value="DUF4362"/>
    <property type="match status" value="1"/>
</dbReference>
<name>A0A941DVS4_9BACI</name>